<name>A0A8X7WLT1_BRACI</name>
<sequence length="109" mass="12262">MTKVVDANVVVDSWKLWKKLSSIASFKRLYLCVPSSKSNGMHLVVRSGGQTWNIVKKMMKGTGVKKMAGESSVEVENRVYRFISGDLSHPHVVKIDELLQEIDLQIESN</sequence>
<proteinExistence type="predicted"/>
<accession>A0A8X7WLT1</accession>
<dbReference type="Proteomes" id="UP000886595">
    <property type="component" value="Unassembled WGS sequence"/>
</dbReference>
<organism evidence="1 2">
    <name type="scientific">Brassica carinata</name>
    <name type="common">Ethiopian mustard</name>
    <name type="synonym">Abyssinian cabbage</name>
    <dbReference type="NCBI Taxonomy" id="52824"/>
    <lineage>
        <taxon>Eukaryota</taxon>
        <taxon>Viridiplantae</taxon>
        <taxon>Streptophyta</taxon>
        <taxon>Embryophyta</taxon>
        <taxon>Tracheophyta</taxon>
        <taxon>Spermatophyta</taxon>
        <taxon>Magnoliopsida</taxon>
        <taxon>eudicotyledons</taxon>
        <taxon>Gunneridae</taxon>
        <taxon>Pentapetalae</taxon>
        <taxon>rosids</taxon>
        <taxon>malvids</taxon>
        <taxon>Brassicales</taxon>
        <taxon>Brassicaceae</taxon>
        <taxon>Brassiceae</taxon>
        <taxon>Brassica</taxon>
    </lineage>
</organism>
<gene>
    <name evidence="1" type="ORF">Bca52824_004393</name>
</gene>
<protein>
    <submittedName>
        <fullName evidence="1">Uncharacterized protein</fullName>
    </submittedName>
</protein>
<evidence type="ECO:0000313" key="1">
    <source>
        <dbReference type="EMBL" id="KAG2333213.1"/>
    </source>
</evidence>
<evidence type="ECO:0000313" key="2">
    <source>
        <dbReference type="Proteomes" id="UP000886595"/>
    </source>
</evidence>
<keyword evidence="2" id="KW-1185">Reference proteome</keyword>
<dbReference type="EMBL" id="JAAMPC010000001">
    <property type="protein sequence ID" value="KAG2333213.1"/>
    <property type="molecule type" value="Genomic_DNA"/>
</dbReference>
<comment type="caution">
    <text evidence="1">The sequence shown here is derived from an EMBL/GenBank/DDBJ whole genome shotgun (WGS) entry which is preliminary data.</text>
</comment>
<reference evidence="1 2" key="1">
    <citation type="submission" date="2020-02" db="EMBL/GenBank/DDBJ databases">
        <authorList>
            <person name="Ma Q."/>
            <person name="Huang Y."/>
            <person name="Song X."/>
            <person name="Pei D."/>
        </authorList>
    </citation>
    <scope>NUCLEOTIDE SEQUENCE [LARGE SCALE GENOMIC DNA]</scope>
    <source>
        <strain evidence="1">Sxm20200214</strain>
        <tissue evidence="1">Leaf</tissue>
    </source>
</reference>
<dbReference type="AlphaFoldDB" id="A0A8X7WLT1"/>